<dbReference type="EMBL" id="CP073078">
    <property type="protein sequence ID" value="QUD88536.1"/>
    <property type="molecule type" value="Genomic_DNA"/>
</dbReference>
<sequence>MAKYRHEAAEHRRILFGRGSGMDPTWRNFRQFLADMGPAPDADHLVTRVTPGDLTYAPGKCAWIHRDRQPALTQAANEPVPAKTFGLWASVGGQPVEYASLAKRLGVPFEAMAVALRSGQSPEELVQQAHVAESLVSGSAADASWLPPERERREAFLTAYRMWHMQVHPRYAAAATPAFLYLYSALPGMKKTRDALISLGLWNPPTEQGRQARSVHDLWRRYCDSMLRVEGARAEFSIYKQYSLTDELDELWARVHQAEERFRAGPRS</sequence>
<reference evidence="1" key="1">
    <citation type="submission" date="2021-04" db="EMBL/GenBank/DDBJ databases">
        <title>The complete genome sequence of Caulobacter sp. S6.</title>
        <authorList>
            <person name="Tang Y."/>
            <person name="Ouyang W."/>
            <person name="Liu Q."/>
            <person name="Huang B."/>
            <person name="Guo Z."/>
            <person name="Lei P."/>
        </authorList>
    </citation>
    <scope>NUCLEOTIDE SEQUENCE</scope>
    <source>
        <strain evidence="1">S6</strain>
    </source>
</reference>
<dbReference type="KEGG" id="caul:KCG34_01175"/>
<accession>A0A975G0I2</accession>
<proteinExistence type="predicted"/>
<organism evidence="1 2">
    <name type="scientific">Phenylobacterium montanum</name>
    <dbReference type="NCBI Taxonomy" id="2823693"/>
    <lineage>
        <taxon>Bacteria</taxon>
        <taxon>Pseudomonadati</taxon>
        <taxon>Pseudomonadota</taxon>
        <taxon>Alphaproteobacteria</taxon>
        <taxon>Caulobacterales</taxon>
        <taxon>Caulobacteraceae</taxon>
        <taxon>Phenylobacterium</taxon>
    </lineage>
</organism>
<name>A0A975G0I2_9CAUL</name>
<dbReference type="Proteomes" id="UP000676409">
    <property type="component" value="Chromosome"/>
</dbReference>
<keyword evidence="2" id="KW-1185">Reference proteome</keyword>
<dbReference type="AlphaFoldDB" id="A0A975G0I2"/>
<evidence type="ECO:0000313" key="1">
    <source>
        <dbReference type="EMBL" id="QUD88536.1"/>
    </source>
</evidence>
<evidence type="ECO:0000313" key="2">
    <source>
        <dbReference type="Proteomes" id="UP000676409"/>
    </source>
</evidence>
<gene>
    <name evidence="1" type="ORF">KCG34_01175</name>
</gene>
<dbReference type="RefSeq" id="WP_211938586.1">
    <property type="nucleotide sequence ID" value="NZ_CP073078.1"/>
</dbReference>
<protein>
    <submittedName>
        <fullName evidence="1">Uncharacterized protein</fullName>
    </submittedName>
</protein>